<dbReference type="InterPro" id="IPR036271">
    <property type="entry name" value="Tet_transcr_reg_TetR-rel_C_sf"/>
</dbReference>
<dbReference type="SUPFAM" id="SSF46689">
    <property type="entry name" value="Homeodomain-like"/>
    <property type="match status" value="1"/>
</dbReference>
<sequence>MAQAKRDPEGRRRAIIEAAAELLVEDGGAELTHRRAAERAGVPLGATTYYFSSLDELREEALRHLAEHIEGDLRETEEGLAAGMSKSETLAEMLHAYMSDQARVRADAALFVAAVRHPALRPLARRWSDGLAEVLSAHTDMETARALSLFADGVSVHAILHDEPVDAAFVTEMATRLLREGGE</sequence>
<evidence type="ECO:0000259" key="3">
    <source>
        <dbReference type="PROSITE" id="PS50977"/>
    </source>
</evidence>
<evidence type="ECO:0000313" key="4">
    <source>
        <dbReference type="EMBL" id="MBB4920625.1"/>
    </source>
</evidence>
<accession>A0A7W7VSN8</accession>
<keyword evidence="5" id="KW-1185">Reference proteome</keyword>
<dbReference type="GO" id="GO:0003677">
    <property type="term" value="F:DNA binding"/>
    <property type="evidence" value="ECO:0007669"/>
    <property type="project" value="UniProtKB-UniRule"/>
</dbReference>
<reference evidence="4 5" key="1">
    <citation type="submission" date="2020-08" db="EMBL/GenBank/DDBJ databases">
        <title>Genomic Encyclopedia of Type Strains, Phase III (KMG-III): the genomes of soil and plant-associated and newly described type strains.</title>
        <authorList>
            <person name="Whitman W."/>
        </authorList>
    </citation>
    <scope>NUCLEOTIDE SEQUENCE [LARGE SCALE GENOMIC DNA]</scope>
    <source>
        <strain evidence="4 5">CECT 8840</strain>
    </source>
</reference>
<dbReference type="EMBL" id="JACHJP010000015">
    <property type="protein sequence ID" value="MBB4920625.1"/>
    <property type="molecule type" value="Genomic_DNA"/>
</dbReference>
<evidence type="ECO:0000256" key="1">
    <source>
        <dbReference type="ARBA" id="ARBA00023125"/>
    </source>
</evidence>
<dbReference type="PROSITE" id="PS50977">
    <property type="entry name" value="HTH_TETR_2"/>
    <property type="match status" value="1"/>
</dbReference>
<feature type="DNA-binding region" description="H-T-H motif" evidence="2">
    <location>
        <begin position="32"/>
        <end position="51"/>
    </location>
</feature>
<comment type="caution">
    <text evidence="4">The sequence shown here is derived from an EMBL/GenBank/DDBJ whole genome shotgun (WGS) entry which is preliminary data.</text>
</comment>
<dbReference type="RefSeq" id="WP_184725122.1">
    <property type="nucleotide sequence ID" value="NZ_JACHJP010000015.1"/>
</dbReference>
<evidence type="ECO:0000256" key="2">
    <source>
        <dbReference type="PROSITE-ProRule" id="PRU00335"/>
    </source>
</evidence>
<organism evidence="4 5">
    <name type="scientific">Streptosporangium saharense</name>
    <dbReference type="NCBI Taxonomy" id="1706840"/>
    <lineage>
        <taxon>Bacteria</taxon>
        <taxon>Bacillati</taxon>
        <taxon>Actinomycetota</taxon>
        <taxon>Actinomycetes</taxon>
        <taxon>Streptosporangiales</taxon>
        <taxon>Streptosporangiaceae</taxon>
        <taxon>Streptosporangium</taxon>
    </lineage>
</organism>
<name>A0A7W7VSN8_9ACTN</name>
<evidence type="ECO:0000313" key="5">
    <source>
        <dbReference type="Proteomes" id="UP000552644"/>
    </source>
</evidence>
<gene>
    <name evidence="4" type="ORF">FHS44_007776</name>
</gene>
<dbReference type="Gene3D" id="1.10.357.10">
    <property type="entry name" value="Tetracycline Repressor, domain 2"/>
    <property type="match status" value="1"/>
</dbReference>
<feature type="domain" description="HTH tetR-type" evidence="3">
    <location>
        <begin position="9"/>
        <end position="69"/>
    </location>
</feature>
<dbReference type="SUPFAM" id="SSF48498">
    <property type="entry name" value="Tetracyclin repressor-like, C-terminal domain"/>
    <property type="match status" value="1"/>
</dbReference>
<proteinExistence type="predicted"/>
<dbReference type="Pfam" id="PF17940">
    <property type="entry name" value="TetR_C_31"/>
    <property type="match status" value="1"/>
</dbReference>
<dbReference type="InterPro" id="IPR001647">
    <property type="entry name" value="HTH_TetR"/>
</dbReference>
<dbReference type="AlphaFoldDB" id="A0A7W7VSN8"/>
<protein>
    <submittedName>
        <fullName evidence="4">DNA-binding transcriptional regulator YbjK</fullName>
    </submittedName>
</protein>
<dbReference type="InterPro" id="IPR009057">
    <property type="entry name" value="Homeodomain-like_sf"/>
</dbReference>
<dbReference type="InterPro" id="IPR041583">
    <property type="entry name" value="TetR_C_31"/>
</dbReference>
<keyword evidence="1 2" id="KW-0238">DNA-binding</keyword>
<dbReference type="Pfam" id="PF00440">
    <property type="entry name" value="TetR_N"/>
    <property type="match status" value="1"/>
</dbReference>
<dbReference type="Proteomes" id="UP000552644">
    <property type="component" value="Unassembled WGS sequence"/>
</dbReference>